<protein>
    <submittedName>
        <fullName evidence="2">Uncharacterized protein</fullName>
    </submittedName>
</protein>
<evidence type="ECO:0000313" key="3">
    <source>
        <dbReference type="Proteomes" id="UP000245956"/>
    </source>
</evidence>
<feature type="region of interest" description="Disordered" evidence="1">
    <location>
        <begin position="912"/>
        <end position="933"/>
    </location>
</feature>
<feature type="region of interest" description="Disordered" evidence="1">
    <location>
        <begin position="256"/>
        <end position="291"/>
    </location>
</feature>
<name>A0A2U3E7Q0_PURLI</name>
<sequence length="992" mass="107835">MAPRKYQQPCAQLPERDGTVASWPFWSIAGGPARLADLPAMHPLMHSRVVHGCKKLVSGRELGDTNPVGKLELVAGMRNHLRWAPPPHELVNLLRSVVGPRRKRARSVSESVDLTSSAPEPHVPSTELARNPWPTVSCQLQSSIPAGSGFLMLDRLAKQSSFPCFDGCGWQMPIWPCSWIRIQRWKDGTTLQRPCEYTPCRGGAHRNKRRCRWYSLHAEFVPFMRLPGKSNKRMQGPEIFSHLVLALRDCEPVDSAECGSGESTQRARGNGSTAVGMIDRGPTPVFDERPSTGRTAMRSDAGEDDFLGCPLPQPPADHELACSPTPSGPRTLGRRAGSLEAGGSWVPVVGAAVGAARCQPPNLGLVPVPRLASPRMGGGTDWLGGLGEWAADHDGIVTLAQYAAARLADGSCCPAARRCRLLRTNCTPSTLPSRESFSMQPTLVGLPGKPGLDQHPGSKIAHHTGWPSWAARSTQLPLCWRRDLQRVLICRLREVRAMQGVGASSLMRRSRARHCETCASGLAGTSPFMVNSTMAPGVDGLAMDGTKPIEEANDWRRGNCQRCHATRILAASSYLFGPRGGGWAGLTCAKARARIISRARLSPDGMGATSGNATIWAARFLTGPLIGFVHAHATSPSFPVHALVRALVPGPEAHGKLRQAEQGSSLHSLNFDGGEALSVLLGSHQLLRCEKGQVCHDLASSRSQTPRRNHSHCRRAPVFAIPTNDNLSWQRLKPFSKRLGRAEASTNDKLAWSASFRPSGTRLPGPPAGDFAVPSNRGHVAVEPAVVCLKRHLFFFSRDGAVALGASSFINERRNNKSRANGPVFARRHRHRHHQRMHRVSAQRGRTSEPVPAHVRVRALFKREAPMPEPVSGKDVREDCLGSVPSACRTVCVLAAAVYAPGAVLLDARRRRAPRRHGANRSTTPIPPIMTSSRNHSWPKHLAVLSTRTLASNASAGQPALSWLLYSYVSRVVRPPCHLPTPLPNFRLNQHP</sequence>
<feature type="compositionally biased region" description="Basic residues" evidence="1">
    <location>
        <begin position="828"/>
        <end position="841"/>
    </location>
</feature>
<dbReference type="AlphaFoldDB" id="A0A2U3E7Q0"/>
<feature type="compositionally biased region" description="Polar residues" evidence="1">
    <location>
        <begin position="261"/>
        <end position="273"/>
    </location>
</feature>
<proteinExistence type="predicted"/>
<dbReference type="EMBL" id="LCWV01000009">
    <property type="protein sequence ID" value="PWI70555.1"/>
    <property type="molecule type" value="Genomic_DNA"/>
</dbReference>
<accession>A0A2U3E7Q0</accession>
<comment type="caution">
    <text evidence="2">The sequence shown here is derived from an EMBL/GenBank/DDBJ whole genome shotgun (WGS) entry which is preliminary data.</text>
</comment>
<organism evidence="2 3">
    <name type="scientific">Purpureocillium lilacinum</name>
    <name type="common">Paecilomyces lilacinus</name>
    <dbReference type="NCBI Taxonomy" id="33203"/>
    <lineage>
        <taxon>Eukaryota</taxon>
        <taxon>Fungi</taxon>
        <taxon>Dikarya</taxon>
        <taxon>Ascomycota</taxon>
        <taxon>Pezizomycotina</taxon>
        <taxon>Sordariomycetes</taxon>
        <taxon>Hypocreomycetidae</taxon>
        <taxon>Hypocreales</taxon>
        <taxon>Ophiocordycipitaceae</taxon>
        <taxon>Purpureocillium</taxon>
    </lineage>
</organism>
<feature type="compositionally biased region" description="Polar residues" evidence="1">
    <location>
        <begin position="108"/>
        <end position="118"/>
    </location>
</feature>
<evidence type="ECO:0000256" key="1">
    <source>
        <dbReference type="SAM" id="MobiDB-lite"/>
    </source>
</evidence>
<evidence type="ECO:0000313" key="2">
    <source>
        <dbReference type="EMBL" id="PWI70555.1"/>
    </source>
</evidence>
<reference evidence="2 3" key="1">
    <citation type="journal article" date="2016" name="Front. Microbiol.">
        <title>Genome and transcriptome sequences reveal the specific parasitism of the nematophagous Purpureocillium lilacinum 36-1.</title>
        <authorList>
            <person name="Xie J."/>
            <person name="Li S."/>
            <person name="Mo C."/>
            <person name="Xiao X."/>
            <person name="Peng D."/>
            <person name="Wang G."/>
            <person name="Xiao Y."/>
        </authorList>
    </citation>
    <scope>NUCLEOTIDE SEQUENCE [LARGE SCALE GENOMIC DNA]</scope>
    <source>
        <strain evidence="2 3">36-1</strain>
    </source>
</reference>
<feature type="region of interest" description="Disordered" evidence="1">
    <location>
        <begin position="828"/>
        <end position="850"/>
    </location>
</feature>
<feature type="region of interest" description="Disordered" evidence="1">
    <location>
        <begin position="108"/>
        <end position="128"/>
    </location>
</feature>
<dbReference type="Proteomes" id="UP000245956">
    <property type="component" value="Unassembled WGS sequence"/>
</dbReference>
<gene>
    <name evidence="2" type="ORF">PCL_12954</name>
</gene>